<dbReference type="InterPro" id="IPR049278">
    <property type="entry name" value="MS_channel_C"/>
</dbReference>
<evidence type="ECO:0000256" key="8">
    <source>
        <dbReference type="SAM" id="Phobius"/>
    </source>
</evidence>
<evidence type="ECO:0000256" key="7">
    <source>
        <dbReference type="SAM" id="MobiDB-lite"/>
    </source>
</evidence>
<keyword evidence="6 8" id="KW-0472">Membrane</keyword>
<keyword evidence="4 8" id="KW-0812">Transmembrane</keyword>
<evidence type="ECO:0000256" key="4">
    <source>
        <dbReference type="ARBA" id="ARBA00022692"/>
    </source>
</evidence>
<dbReference type="Gene3D" id="1.10.287.1260">
    <property type="match status" value="1"/>
</dbReference>
<feature type="domain" description="Mechanosensitive ion channel MscS" evidence="9">
    <location>
        <begin position="369"/>
        <end position="434"/>
    </location>
</feature>
<comment type="similarity">
    <text evidence="2">Belongs to the MscS (TC 1.A.23) family.</text>
</comment>
<keyword evidence="5 8" id="KW-1133">Transmembrane helix</keyword>
<reference evidence="11 12" key="1">
    <citation type="submission" date="2019-07" db="EMBL/GenBank/DDBJ databases">
        <authorList>
            <person name="Cremers G."/>
        </authorList>
    </citation>
    <scope>NUCLEOTIDE SEQUENCE [LARGE SCALE GENOMIC DNA]</scope>
</reference>
<dbReference type="SUPFAM" id="SSF50182">
    <property type="entry name" value="Sm-like ribonucleoproteins"/>
    <property type="match status" value="1"/>
</dbReference>
<evidence type="ECO:0000259" key="10">
    <source>
        <dbReference type="Pfam" id="PF21082"/>
    </source>
</evidence>
<sequence>MRRPNAFITGLAALVLLAVIPLAIREAPESGRMVFAAEEQTVGRLPAVDSEEEETTAPVTLDGLVLLRVRGTSSFPAKRRAAEIEERIRAAAGDPGFRTDALRVVDSDVFVEILAGDQRLMVVFDADARPERLSRKELALIYVRQIREAVQGYRAAREPRRLVRGAVYALAATAVLAVAVAGVAWLFRLLNTLLDRRFRTRIRSVGVQSFQIVRAERIWEALLGTVRFGRVLILLTVVIVYLEFVLGLFPWTRFLASEIFDLVVGPVRTMGAAILAAIPNLIFLVVLTVTTRYALKLVRAFFDALGYGTFSLKGFEREWAAPTYKIVRLAIVIFAVVLAYPYIPGSESAAFKGMSLFLGVVFSLGSSTAIANLIAGYMITYRRAFRVGDRVKIGDQIGDVIEMRLQATHLRTPKNEEVIVPNSTILNGEVVNYNTLARKGGLILHTTVGIGYETPWRQVEAMLKLAADRTPGLLKEPPPFVLQKSLGDFAVTYEVNVYCDNPQAMVQLYTALHRNILDLFNEYGVQIMTPAYERDPEQPKVVPKEYWFAAPATPSDPEAGGSVTEQVEGVRRPDP</sequence>
<proteinExistence type="inferred from homology"/>
<dbReference type="PANTHER" id="PTHR30221:SF18">
    <property type="entry name" value="SLL0590 PROTEIN"/>
    <property type="match status" value="1"/>
</dbReference>
<dbReference type="AlphaFoldDB" id="A0A564ZGW2"/>
<dbReference type="Gene3D" id="2.30.30.60">
    <property type="match status" value="1"/>
</dbReference>
<dbReference type="InterPro" id="IPR010920">
    <property type="entry name" value="LSM_dom_sf"/>
</dbReference>
<dbReference type="SUPFAM" id="SSF82689">
    <property type="entry name" value="Mechanosensitive channel protein MscS (YggB), C-terminal domain"/>
    <property type="match status" value="1"/>
</dbReference>
<evidence type="ECO:0000256" key="2">
    <source>
        <dbReference type="ARBA" id="ARBA00008017"/>
    </source>
</evidence>
<dbReference type="PANTHER" id="PTHR30221">
    <property type="entry name" value="SMALL-CONDUCTANCE MECHANOSENSITIVE CHANNEL"/>
    <property type="match status" value="1"/>
</dbReference>
<dbReference type="EMBL" id="CABIKM010000015">
    <property type="protein sequence ID" value="VUZ84570.1"/>
    <property type="molecule type" value="Genomic_DNA"/>
</dbReference>
<evidence type="ECO:0000313" key="11">
    <source>
        <dbReference type="EMBL" id="VUZ84570.1"/>
    </source>
</evidence>
<evidence type="ECO:0000259" key="9">
    <source>
        <dbReference type="Pfam" id="PF00924"/>
    </source>
</evidence>
<dbReference type="InterPro" id="IPR023408">
    <property type="entry name" value="MscS_beta-dom_sf"/>
</dbReference>
<name>A0A564ZGW2_9BACT</name>
<gene>
    <name evidence="11" type="ORF">MELA_00943</name>
</gene>
<evidence type="ECO:0000256" key="5">
    <source>
        <dbReference type="ARBA" id="ARBA00022989"/>
    </source>
</evidence>
<evidence type="ECO:0000256" key="1">
    <source>
        <dbReference type="ARBA" id="ARBA00004651"/>
    </source>
</evidence>
<comment type="subcellular location">
    <subcellularLocation>
        <location evidence="1">Cell membrane</location>
        <topology evidence="1">Multi-pass membrane protein</topology>
    </subcellularLocation>
</comment>
<dbReference type="Pfam" id="PF00924">
    <property type="entry name" value="MS_channel_2nd"/>
    <property type="match status" value="1"/>
</dbReference>
<feature type="region of interest" description="Disordered" evidence="7">
    <location>
        <begin position="551"/>
        <end position="575"/>
    </location>
</feature>
<dbReference type="GO" id="GO:0008381">
    <property type="term" value="F:mechanosensitive monoatomic ion channel activity"/>
    <property type="evidence" value="ECO:0007669"/>
    <property type="project" value="InterPro"/>
</dbReference>
<evidence type="ECO:0000256" key="6">
    <source>
        <dbReference type="ARBA" id="ARBA00023136"/>
    </source>
</evidence>
<dbReference type="Proteomes" id="UP000334340">
    <property type="component" value="Unassembled WGS sequence"/>
</dbReference>
<dbReference type="InterPro" id="IPR011066">
    <property type="entry name" value="MscS_channel_C_sf"/>
</dbReference>
<dbReference type="GO" id="GO:0005886">
    <property type="term" value="C:plasma membrane"/>
    <property type="evidence" value="ECO:0007669"/>
    <property type="project" value="UniProtKB-SubCell"/>
</dbReference>
<dbReference type="Pfam" id="PF21082">
    <property type="entry name" value="MS_channel_3rd"/>
    <property type="match status" value="1"/>
</dbReference>
<feature type="transmembrane region" description="Helical" evidence="8">
    <location>
        <begin position="355"/>
        <end position="380"/>
    </location>
</feature>
<feature type="transmembrane region" description="Helical" evidence="8">
    <location>
        <begin position="231"/>
        <end position="252"/>
    </location>
</feature>
<feature type="transmembrane region" description="Helical" evidence="8">
    <location>
        <begin position="326"/>
        <end position="343"/>
    </location>
</feature>
<protein>
    <submittedName>
        <fullName evidence="11">Small mechanosensitive ion channel protein MscS</fullName>
    </submittedName>
</protein>
<dbReference type="InterPro" id="IPR006685">
    <property type="entry name" value="MscS_channel_2nd"/>
</dbReference>
<keyword evidence="12" id="KW-1185">Reference proteome</keyword>
<organism evidence="11 12">
    <name type="scientific">Candidatus Methylomirabilis lanthanidiphila</name>
    <dbReference type="NCBI Taxonomy" id="2211376"/>
    <lineage>
        <taxon>Bacteria</taxon>
        <taxon>Candidatus Methylomirabilota</taxon>
        <taxon>Candidatus Methylomirabilia</taxon>
        <taxon>Candidatus Methylomirabilales</taxon>
        <taxon>Candidatus Methylomirabilaceae</taxon>
        <taxon>Candidatus Methylomirabilis</taxon>
    </lineage>
</organism>
<dbReference type="Gene3D" id="3.30.70.100">
    <property type="match status" value="1"/>
</dbReference>
<feature type="transmembrane region" description="Helical" evidence="8">
    <location>
        <begin position="272"/>
        <end position="295"/>
    </location>
</feature>
<feature type="domain" description="Mechanosensitive ion channel MscS C-terminal" evidence="10">
    <location>
        <begin position="446"/>
        <end position="527"/>
    </location>
</feature>
<evidence type="ECO:0000313" key="12">
    <source>
        <dbReference type="Proteomes" id="UP000334340"/>
    </source>
</evidence>
<feature type="transmembrane region" description="Helical" evidence="8">
    <location>
        <begin position="166"/>
        <end position="187"/>
    </location>
</feature>
<dbReference type="InterPro" id="IPR045275">
    <property type="entry name" value="MscS_archaea/bacteria_type"/>
</dbReference>
<evidence type="ECO:0000256" key="3">
    <source>
        <dbReference type="ARBA" id="ARBA00022475"/>
    </source>
</evidence>
<accession>A0A564ZGW2</accession>
<keyword evidence="3" id="KW-1003">Cell membrane</keyword>